<evidence type="ECO:0000256" key="5">
    <source>
        <dbReference type="ARBA" id="ARBA00022692"/>
    </source>
</evidence>
<comment type="cofactor">
    <cofactor evidence="1">
        <name>heme b</name>
        <dbReference type="ChEBI" id="CHEBI:60344"/>
    </cofactor>
</comment>
<evidence type="ECO:0000256" key="6">
    <source>
        <dbReference type="ARBA" id="ARBA00022723"/>
    </source>
</evidence>
<dbReference type="Gene3D" id="1.20.120.1770">
    <property type="match status" value="1"/>
</dbReference>
<evidence type="ECO:0000256" key="4">
    <source>
        <dbReference type="ARBA" id="ARBA00022617"/>
    </source>
</evidence>
<keyword evidence="4" id="KW-0349">Heme</keyword>
<evidence type="ECO:0000256" key="3">
    <source>
        <dbReference type="ARBA" id="ARBA00022448"/>
    </source>
</evidence>
<evidence type="ECO:0000256" key="2">
    <source>
        <dbReference type="ARBA" id="ARBA00004141"/>
    </source>
</evidence>
<evidence type="ECO:0000256" key="7">
    <source>
        <dbReference type="ARBA" id="ARBA00022982"/>
    </source>
</evidence>
<feature type="transmembrane region" description="Helical" evidence="12">
    <location>
        <begin position="237"/>
        <end position="254"/>
    </location>
</feature>
<evidence type="ECO:0000313" key="14">
    <source>
        <dbReference type="EMBL" id="KAJ8953014.1"/>
    </source>
</evidence>
<dbReference type="Pfam" id="PF03188">
    <property type="entry name" value="Cytochrom_B561"/>
    <property type="match status" value="1"/>
</dbReference>
<name>A0AAV8YMA3_9CUCU</name>
<dbReference type="EMBL" id="JAPWTK010000062">
    <property type="protein sequence ID" value="KAJ8953014.1"/>
    <property type="molecule type" value="Genomic_DNA"/>
</dbReference>
<dbReference type="Proteomes" id="UP001162162">
    <property type="component" value="Unassembled WGS sequence"/>
</dbReference>
<keyword evidence="9" id="KW-0408">Iron</keyword>
<gene>
    <name evidence="14" type="ORF">NQ318_015376</name>
</gene>
<feature type="transmembrane region" description="Helical" evidence="12">
    <location>
        <begin position="163"/>
        <end position="187"/>
    </location>
</feature>
<dbReference type="EC" id="7.2.1.3" evidence="11"/>
<feature type="domain" description="Cytochrome b561" evidence="13">
    <location>
        <begin position="56"/>
        <end position="257"/>
    </location>
</feature>
<comment type="subcellular location">
    <subcellularLocation>
        <location evidence="2">Membrane</location>
        <topology evidence="2">Multi-pass membrane protein</topology>
    </subcellularLocation>
</comment>
<feature type="transmembrane region" description="Helical" evidence="12">
    <location>
        <begin position="60"/>
        <end position="80"/>
    </location>
</feature>
<evidence type="ECO:0000256" key="11">
    <source>
        <dbReference type="ARBA" id="ARBA00024225"/>
    </source>
</evidence>
<dbReference type="PANTHER" id="PTHR15422">
    <property type="entry name" value="OS05G0565100 PROTEIN"/>
    <property type="match status" value="1"/>
</dbReference>
<evidence type="ECO:0000256" key="12">
    <source>
        <dbReference type="SAM" id="Phobius"/>
    </source>
</evidence>
<evidence type="ECO:0000256" key="10">
    <source>
        <dbReference type="ARBA" id="ARBA00023136"/>
    </source>
</evidence>
<keyword evidence="7" id="KW-0249">Electron transport</keyword>
<protein>
    <recommendedName>
        <fullName evidence="11">ascorbate ferrireductase (transmembrane)</fullName>
        <ecNumber evidence="11">7.2.1.3</ecNumber>
    </recommendedName>
</protein>
<evidence type="ECO:0000256" key="9">
    <source>
        <dbReference type="ARBA" id="ARBA00023004"/>
    </source>
</evidence>
<dbReference type="PROSITE" id="PS50939">
    <property type="entry name" value="CYTOCHROME_B561"/>
    <property type="match status" value="1"/>
</dbReference>
<dbReference type="PANTHER" id="PTHR15422:SF45">
    <property type="entry name" value="CYTOCHROME B561 DOMAIN-CONTAINING PROTEIN"/>
    <property type="match status" value="1"/>
</dbReference>
<dbReference type="SMART" id="SM00665">
    <property type="entry name" value="B561"/>
    <property type="match status" value="1"/>
</dbReference>
<feature type="transmembrane region" description="Helical" evidence="12">
    <location>
        <begin position="199"/>
        <end position="225"/>
    </location>
</feature>
<dbReference type="GO" id="GO:0046872">
    <property type="term" value="F:metal ion binding"/>
    <property type="evidence" value="ECO:0007669"/>
    <property type="project" value="UniProtKB-KW"/>
</dbReference>
<keyword evidence="10 12" id="KW-0472">Membrane</keyword>
<evidence type="ECO:0000256" key="8">
    <source>
        <dbReference type="ARBA" id="ARBA00022989"/>
    </source>
</evidence>
<dbReference type="InterPro" id="IPR045150">
    <property type="entry name" value="CYB561D1/2"/>
</dbReference>
<keyword evidence="3" id="KW-0813">Transport</keyword>
<evidence type="ECO:0000259" key="13">
    <source>
        <dbReference type="PROSITE" id="PS50939"/>
    </source>
</evidence>
<keyword evidence="8 12" id="KW-1133">Transmembrane helix</keyword>
<dbReference type="AlphaFoldDB" id="A0AAV8YMA3"/>
<evidence type="ECO:0000256" key="1">
    <source>
        <dbReference type="ARBA" id="ARBA00001970"/>
    </source>
</evidence>
<reference evidence="14" key="1">
    <citation type="journal article" date="2023" name="Insect Mol. Biol.">
        <title>Genome sequencing provides insights into the evolution of gene families encoding plant cell wall-degrading enzymes in longhorned beetles.</title>
        <authorList>
            <person name="Shin N.R."/>
            <person name="Okamura Y."/>
            <person name="Kirsch R."/>
            <person name="Pauchet Y."/>
        </authorList>
    </citation>
    <scope>NUCLEOTIDE SEQUENCE</scope>
    <source>
        <strain evidence="14">AMC_N1</strain>
    </source>
</reference>
<accession>A0AAV8YMA3</accession>
<keyword evidence="6" id="KW-0479">Metal-binding</keyword>
<dbReference type="GO" id="GO:0016020">
    <property type="term" value="C:membrane"/>
    <property type="evidence" value="ECO:0007669"/>
    <property type="project" value="UniProtKB-SubCell"/>
</dbReference>
<feature type="transmembrane region" description="Helical" evidence="12">
    <location>
        <begin position="92"/>
        <end position="110"/>
    </location>
</feature>
<feature type="transmembrane region" description="Helical" evidence="12">
    <location>
        <begin position="131"/>
        <end position="151"/>
    </location>
</feature>
<organism evidence="14 15">
    <name type="scientific">Aromia moschata</name>
    <dbReference type="NCBI Taxonomy" id="1265417"/>
    <lineage>
        <taxon>Eukaryota</taxon>
        <taxon>Metazoa</taxon>
        <taxon>Ecdysozoa</taxon>
        <taxon>Arthropoda</taxon>
        <taxon>Hexapoda</taxon>
        <taxon>Insecta</taxon>
        <taxon>Pterygota</taxon>
        <taxon>Neoptera</taxon>
        <taxon>Endopterygota</taxon>
        <taxon>Coleoptera</taxon>
        <taxon>Polyphaga</taxon>
        <taxon>Cucujiformia</taxon>
        <taxon>Chrysomeloidea</taxon>
        <taxon>Cerambycidae</taxon>
        <taxon>Cerambycinae</taxon>
        <taxon>Callichromatini</taxon>
        <taxon>Aromia</taxon>
    </lineage>
</organism>
<dbReference type="GO" id="GO:0140571">
    <property type="term" value="F:transmembrane ascorbate ferrireductase activity"/>
    <property type="evidence" value="ECO:0007669"/>
    <property type="project" value="UniProtKB-EC"/>
</dbReference>
<sequence>MNGTSGGRENHNDLDDFTEISIPLEVDAMAGAVQSDNGPRPEKKKDKHVGIENDTYKHHLTNVAHCCILTYTVLVVYLCIKHPIEFFTWHPLLMSIGWTLLMTEAVLMLSKENVIPKQLKLNHTIKERLHWVFLTIGALLIAAGFIVVTISKNEKNKEHYTSWHGIFGLIGMIAYIPPCINGIPLLYRRDIGDYVNIRIVKFVHIIGGIVSLTCGGLSLLLSVYTKWFARHTQQSQFIFYFSLLIVAFPVIWTIQRPLLKCVRGVFNPPKPKHKRGKHEKPRP</sequence>
<keyword evidence="15" id="KW-1185">Reference proteome</keyword>
<comment type="caution">
    <text evidence="14">The sequence shown here is derived from an EMBL/GenBank/DDBJ whole genome shotgun (WGS) entry which is preliminary data.</text>
</comment>
<dbReference type="GO" id="GO:0140575">
    <property type="term" value="F:transmembrane monodehydroascorbate reductase activity"/>
    <property type="evidence" value="ECO:0007669"/>
    <property type="project" value="InterPro"/>
</dbReference>
<dbReference type="InterPro" id="IPR006593">
    <property type="entry name" value="Cyt_b561/ferric_Rdtase_TM"/>
</dbReference>
<dbReference type="CDD" id="cd08761">
    <property type="entry name" value="Cyt_b561_CYB561D2_like"/>
    <property type="match status" value="1"/>
</dbReference>
<keyword evidence="5 12" id="KW-0812">Transmembrane</keyword>
<proteinExistence type="predicted"/>
<evidence type="ECO:0000313" key="15">
    <source>
        <dbReference type="Proteomes" id="UP001162162"/>
    </source>
</evidence>